<evidence type="ECO:0000256" key="5">
    <source>
        <dbReference type="ARBA" id="ARBA00023136"/>
    </source>
</evidence>
<feature type="domain" description="Glycosyltransferase 2-like" evidence="6">
    <location>
        <begin position="238"/>
        <end position="368"/>
    </location>
</feature>
<evidence type="ECO:0000313" key="7">
    <source>
        <dbReference type="EMBL" id="CAK9028406.1"/>
    </source>
</evidence>
<name>A0ABP0KNH6_9DINO</name>
<dbReference type="PANTHER" id="PTHR43646">
    <property type="entry name" value="GLYCOSYLTRANSFERASE"/>
    <property type="match status" value="1"/>
</dbReference>
<dbReference type="Proteomes" id="UP001642464">
    <property type="component" value="Unassembled WGS sequence"/>
</dbReference>
<keyword evidence="3" id="KW-0328">Glycosyltransferase</keyword>
<dbReference type="EMBL" id="CAXAMM010012234">
    <property type="protein sequence ID" value="CAK9028406.1"/>
    <property type="molecule type" value="Genomic_DNA"/>
</dbReference>
<evidence type="ECO:0000256" key="4">
    <source>
        <dbReference type="ARBA" id="ARBA00022679"/>
    </source>
</evidence>
<organism evidence="7 8">
    <name type="scientific">Durusdinium trenchii</name>
    <dbReference type="NCBI Taxonomy" id="1381693"/>
    <lineage>
        <taxon>Eukaryota</taxon>
        <taxon>Sar</taxon>
        <taxon>Alveolata</taxon>
        <taxon>Dinophyceae</taxon>
        <taxon>Suessiales</taxon>
        <taxon>Symbiodiniaceae</taxon>
        <taxon>Durusdinium</taxon>
    </lineage>
</organism>
<dbReference type="InterPro" id="IPR001173">
    <property type="entry name" value="Glyco_trans_2-like"/>
</dbReference>
<dbReference type="PANTHER" id="PTHR43646:SF2">
    <property type="entry name" value="GLYCOSYLTRANSFERASE 2-LIKE DOMAIN-CONTAINING PROTEIN"/>
    <property type="match status" value="1"/>
</dbReference>
<protein>
    <submittedName>
        <fullName evidence="7">4</fullName>
    </submittedName>
</protein>
<sequence length="484" mass="54080">MRRYQQMAKILGMQDVRIWGVPADSHFAIVLLEADYMMKRIAMGQQPSGVRGIVSHLSLLAPMGNSLQRWWFTPYYDPIETDAGRSVYRLSGQRAQVLAQEEFSDAQGRRQDAATTRLSTERFAQQFTEHFPDLADRSPTFAELQNVFDLAVVAALLDRERIGQRLDWDLPVLRSEERLPLRRYAIPKVVPSHATTRRAGRGTMLGLIGGVTLNVGNRAVQDTIDGTNEKRLPRPDLSIIIPARDEEGTLPATIACLFESLAELSLQGEVIVVDDGSQDRTAEIAAEKGARVVPVCLHNIGAVRNAGAEVARAERLLFLDADTLMPPATLQAIWKEFEVGTVGGGAHVAFDDGIRWWQRLLASLFTWWWQRWNGWAAGCCIYTTREAFDAIGGFDPQYFAAEERYISEALKAHGRFRIVREPVITSGRKLRIYSTGKLLRIAGRVLLGNTKMFKQRDGLEILYDAPRERTGDDAATPGPTANMT</sequence>
<dbReference type="Pfam" id="PF07643">
    <property type="entry name" value="DUF1598"/>
    <property type="match status" value="1"/>
</dbReference>
<evidence type="ECO:0000256" key="3">
    <source>
        <dbReference type="ARBA" id="ARBA00022676"/>
    </source>
</evidence>
<dbReference type="SUPFAM" id="SSF53448">
    <property type="entry name" value="Nucleotide-diphospho-sugar transferases"/>
    <property type="match status" value="1"/>
</dbReference>
<keyword evidence="2" id="KW-1003">Cell membrane</keyword>
<evidence type="ECO:0000313" key="8">
    <source>
        <dbReference type="Proteomes" id="UP001642464"/>
    </source>
</evidence>
<evidence type="ECO:0000259" key="6">
    <source>
        <dbReference type="Pfam" id="PF00535"/>
    </source>
</evidence>
<reference evidence="7 8" key="1">
    <citation type="submission" date="2024-02" db="EMBL/GenBank/DDBJ databases">
        <authorList>
            <person name="Chen Y."/>
            <person name="Shah S."/>
            <person name="Dougan E. K."/>
            <person name="Thang M."/>
            <person name="Chan C."/>
        </authorList>
    </citation>
    <scope>NUCLEOTIDE SEQUENCE [LARGE SCALE GENOMIC DNA]</scope>
</reference>
<dbReference type="Pfam" id="PF00535">
    <property type="entry name" value="Glycos_transf_2"/>
    <property type="match status" value="1"/>
</dbReference>
<keyword evidence="5" id="KW-0472">Membrane</keyword>
<comment type="caution">
    <text evidence="7">The sequence shown here is derived from an EMBL/GenBank/DDBJ whole genome shotgun (WGS) entry which is preliminary data.</text>
</comment>
<dbReference type="InterPro" id="IPR011487">
    <property type="entry name" value="DUF1598"/>
</dbReference>
<dbReference type="Gene3D" id="3.90.550.10">
    <property type="entry name" value="Spore Coat Polysaccharide Biosynthesis Protein SpsA, Chain A"/>
    <property type="match status" value="1"/>
</dbReference>
<evidence type="ECO:0000256" key="2">
    <source>
        <dbReference type="ARBA" id="ARBA00022475"/>
    </source>
</evidence>
<gene>
    <name evidence="7" type="ORF">SCF082_LOCUS18355</name>
</gene>
<evidence type="ECO:0000256" key="1">
    <source>
        <dbReference type="ARBA" id="ARBA00004236"/>
    </source>
</evidence>
<keyword evidence="8" id="KW-1185">Reference proteome</keyword>
<keyword evidence="4" id="KW-0808">Transferase</keyword>
<comment type="subcellular location">
    <subcellularLocation>
        <location evidence="1">Cell membrane</location>
    </subcellularLocation>
</comment>
<dbReference type="InterPro" id="IPR029044">
    <property type="entry name" value="Nucleotide-diphossugar_trans"/>
</dbReference>
<proteinExistence type="predicted"/>
<accession>A0ABP0KNH6</accession>